<dbReference type="STRING" id="489703.SAMN04488038_1262"/>
<evidence type="ECO:0000313" key="3">
    <source>
        <dbReference type="Proteomes" id="UP000199233"/>
    </source>
</evidence>
<sequence length="171" mass="19890">MRVRHAGGNVGRARLWPQQWLLIEWPRDQPEPEKYYLSTLPETCTLNELVETAHQRWRIERDYQELKQEFGLDHYEGRGWRGFHHHASLSIAAYGFLLAERLAGHKPGSQKTAFNAKRLAYPKITSRAVLRRAQRHVPDSIPTLRHQLSVLLAANVPRCPCCGKRRIDPRL</sequence>
<dbReference type="AlphaFoldDB" id="A0A1H9MKK8"/>
<reference evidence="2 3" key="1">
    <citation type="submission" date="2016-10" db="EMBL/GenBank/DDBJ databases">
        <authorList>
            <person name="de Groot N.N."/>
        </authorList>
    </citation>
    <scope>NUCLEOTIDE SEQUENCE [LARGE SCALE GENOMIC DNA]</scope>
    <source>
        <strain evidence="2 3">DSM 25927</strain>
    </source>
</reference>
<gene>
    <name evidence="2" type="ORF">SAMN04488038_1262</name>
</gene>
<organism evidence="2 3">
    <name type="scientific">Solimonas aquatica</name>
    <dbReference type="NCBI Taxonomy" id="489703"/>
    <lineage>
        <taxon>Bacteria</taxon>
        <taxon>Pseudomonadati</taxon>
        <taxon>Pseudomonadota</taxon>
        <taxon>Gammaproteobacteria</taxon>
        <taxon>Nevskiales</taxon>
        <taxon>Nevskiaceae</taxon>
        <taxon>Solimonas</taxon>
    </lineage>
</organism>
<protein>
    <submittedName>
        <fullName evidence="2">Transposase DDE domain-containing protein</fullName>
    </submittedName>
</protein>
<dbReference type="GO" id="GO:0006313">
    <property type="term" value="P:DNA transposition"/>
    <property type="evidence" value="ECO:0007669"/>
    <property type="project" value="InterPro"/>
</dbReference>
<proteinExistence type="predicted"/>
<evidence type="ECO:0000259" key="1">
    <source>
        <dbReference type="Pfam" id="PF01609"/>
    </source>
</evidence>
<dbReference type="GO" id="GO:0003677">
    <property type="term" value="F:DNA binding"/>
    <property type="evidence" value="ECO:0007669"/>
    <property type="project" value="InterPro"/>
</dbReference>
<name>A0A1H9MKK8_9GAMM</name>
<dbReference type="InterPro" id="IPR002559">
    <property type="entry name" value="Transposase_11"/>
</dbReference>
<dbReference type="GO" id="GO:0004803">
    <property type="term" value="F:transposase activity"/>
    <property type="evidence" value="ECO:0007669"/>
    <property type="project" value="InterPro"/>
</dbReference>
<dbReference type="Pfam" id="PF01609">
    <property type="entry name" value="DDE_Tnp_1"/>
    <property type="match status" value="1"/>
</dbReference>
<feature type="domain" description="Transposase IS4-like" evidence="1">
    <location>
        <begin position="34"/>
        <end position="94"/>
    </location>
</feature>
<dbReference type="InterPro" id="IPR039365">
    <property type="entry name" value="IS701-like"/>
</dbReference>
<dbReference type="Proteomes" id="UP000199233">
    <property type="component" value="Unassembled WGS sequence"/>
</dbReference>
<accession>A0A1H9MKK8</accession>
<dbReference type="EMBL" id="FOFS01000026">
    <property type="protein sequence ID" value="SER24226.1"/>
    <property type="molecule type" value="Genomic_DNA"/>
</dbReference>
<evidence type="ECO:0000313" key="2">
    <source>
        <dbReference type="EMBL" id="SER24226.1"/>
    </source>
</evidence>
<keyword evidence="3" id="KW-1185">Reference proteome</keyword>
<dbReference type="SUPFAM" id="SSF53098">
    <property type="entry name" value="Ribonuclease H-like"/>
    <property type="match status" value="1"/>
</dbReference>
<dbReference type="InterPro" id="IPR012337">
    <property type="entry name" value="RNaseH-like_sf"/>
</dbReference>
<dbReference type="PANTHER" id="PTHR33627">
    <property type="entry name" value="TRANSPOSASE"/>
    <property type="match status" value="1"/>
</dbReference>
<dbReference type="PANTHER" id="PTHR33627:SF1">
    <property type="entry name" value="TRANSPOSASE"/>
    <property type="match status" value="1"/>
</dbReference>